<feature type="region of interest" description="Disordered" evidence="1">
    <location>
        <begin position="131"/>
        <end position="163"/>
    </location>
</feature>
<dbReference type="PANTHER" id="PTHR31781:SF1">
    <property type="entry name" value="PROTEIN UNC-80 HOMOLOG"/>
    <property type="match status" value="1"/>
</dbReference>
<dbReference type="PANTHER" id="PTHR31781">
    <property type="entry name" value="UNC80"/>
    <property type="match status" value="1"/>
</dbReference>
<dbReference type="InterPro" id="IPR016024">
    <property type="entry name" value="ARM-type_fold"/>
</dbReference>
<feature type="compositionally biased region" description="Low complexity" evidence="1">
    <location>
        <begin position="2112"/>
        <end position="2124"/>
    </location>
</feature>
<proteinExistence type="predicted"/>
<comment type="caution">
    <text evidence="3">The sequence shown here is derived from an EMBL/GenBank/DDBJ whole genome shotgun (WGS) entry which is preliminary data.</text>
</comment>
<feature type="compositionally biased region" description="Low complexity" evidence="1">
    <location>
        <begin position="1114"/>
        <end position="1123"/>
    </location>
</feature>
<evidence type="ECO:0000313" key="4">
    <source>
        <dbReference type="Proteomes" id="UP000775547"/>
    </source>
</evidence>
<dbReference type="SUPFAM" id="SSF48371">
    <property type="entry name" value="ARM repeat"/>
    <property type="match status" value="1"/>
</dbReference>
<feature type="domain" description="Protein UNC80 C-terminal" evidence="2">
    <location>
        <begin position="1387"/>
        <end position="1524"/>
    </location>
</feature>
<feature type="region of interest" description="Disordered" evidence="1">
    <location>
        <begin position="1109"/>
        <end position="1144"/>
    </location>
</feature>
<feature type="compositionally biased region" description="Pro residues" evidence="1">
    <location>
        <begin position="86"/>
        <end position="98"/>
    </location>
</feature>
<dbReference type="OrthoDB" id="5584001at2759"/>
<keyword evidence="4" id="KW-1185">Reference proteome</keyword>
<feature type="compositionally biased region" description="Polar residues" evidence="1">
    <location>
        <begin position="17"/>
        <end position="31"/>
    </location>
</feature>
<feature type="region of interest" description="Disordered" evidence="1">
    <location>
        <begin position="2269"/>
        <end position="2289"/>
    </location>
</feature>
<dbReference type="GO" id="GO:0034703">
    <property type="term" value="C:cation channel complex"/>
    <property type="evidence" value="ECO:0007669"/>
    <property type="project" value="TreeGrafter"/>
</dbReference>
<dbReference type="Pfam" id="PF20262">
    <property type="entry name" value="UNC80_C"/>
    <property type="match status" value="1"/>
</dbReference>
<feature type="region of interest" description="Disordered" evidence="1">
    <location>
        <begin position="2088"/>
        <end position="2161"/>
    </location>
</feature>
<organism evidence="3 4">
    <name type="scientific">Asterophora parasitica</name>
    <dbReference type="NCBI Taxonomy" id="117018"/>
    <lineage>
        <taxon>Eukaryota</taxon>
        <taxon>Fungi</taxon>
        <taxon>Dikarya</taxon>
        <taxon>Basidiomycota</taxon>
        <taxon>Agaricomycotina</taxon>
        <taxon>Agaricomycetes</taxon>
        <taxon>Agaricomycetidae</taxon>
        <taxon>Agaricales</taxon>
        <taxon>Tricholomatineae</taxon>
        <taxon>Lyophyllaceae</taxon>
        <taxon>Asterophora</taxon>
    </lineage>
</organism>
<feature type="region of interest" description="Disordered" evidence="1">
    <location>
        <begin position="1"/>
        <end position="102"/>
    </location>
</feature>
<dbReference type="GO" id="GO:0005261">
    <property type="term" value="F:monoatomic cation channel activity"/>
    <property type="evidence" value="ECO:0007669"/>
    <property type="project" value="TreeGrafter"/>
</dbReference>
<reference evidence="3" key="2">
    <citation type="submission" date="2021-10" db="EMBL/GenBank/DDBJ databases">
        <title>Phylogenomics reveals ancestral predisposition of the termite-cultivated fungus Termitomyces towards a domesticated lifestyle.</title>
        <authorList>
            <person name="Auxier B."/>
            <person name="Grum-Grzhimaylo A."/>
            <person name="Cardenas M.E."/>
            <person name="Lodge J.D."/>
            <person name="Laessoe T."/>
            <person name="Pedersen O."/>
            <person name="Smith M.E."/>
            <person name="Kuyper T.W."/>
            <person name="Franco-Molano E.A."/>
            <person name="Baroni T.J."/>
            <person name="Aanen D.K."/>
        </authorList>
    </citation>
    <scope>NUCLEOTIDE SEQUENCE</scope>
    <source>
        <strain evidence="3">AP01</strain>
        <tissue evidence="3">Mycelium</tissue>
    </source>
</reference>
<feature type="compositionally biased region" description="Pro residues" evidence="1">
    <location>
        <begin position="134"/>
        <end position="152"/>
    </location>
</feature>
<evidence type="ECO:0000259" key="2">
    <source>
        <dbReference type="Pfam" id="PF20262"/>
    </source>
</evidence>
<name>A0A9P7GBP4_9AGAR</name>
<feature type="region of interest" description="Disordered" evidence="1">
    <location>
        <begin position="1366"/>
        <end position="1387"/>
    </location>
</feature>
<feature type="compositionally biased region" description="Polar residues" evidence="1">
    <location>
        <begin position="2126"/>
        <end position="2142"/>
    </location>
</feature>
<protein>
    <recommendedName>
        <fullName evidence="2">Protein UNC80 C-terminal domain-containing protein</fullName>
    </recommendedName>
</protein>
<feature type="compositionally biased region" description="Basic and acidic residues" evidence="1">
    <location>
        <begin position="2088"/>
        <end position="2097"/>
    </location>
</feature>
<gene>
    <name evidence="3" type="ORF">DXG03_003678</name>
</gene>
<sequence>MAPSDGKKDPSRVVSFDSLSNRNSTNASESTPRIRPLPPKPPPLHQIIDNEADAGSESPQENWTGAPLVESPVASGDEYGSFVAMIPPPERQWTPPPLKFTQQTTSDAAAATHARARWAKLRQYVLTAPIRAATPPPPQASAPAAQAPPAPAPARSQTPKPSRLARLGFRQVVEQARELDAKQKKFAQDLEKVCWSIRYAEGSKVKGDQNTIGSSLQLAFISNVSLASSGAAGAEKRPTGTRRTDFRPQSLQSIPTTFRSIPSVKPLYQALLQLATSPMNGKGLFTNLPGEPLVLSTLLTPFLTLKRGSQLDDERWAAIEAVEIIIRTWPPPDEGMGVERYLWFCKAACIPPSIMRTKILSLLWSLLIPPETNYTVTTPECFQTLVQGLFTLLPSLRPMSNSTAAQEDMNLLMDMILQVRSGCCGELESTFVQEEYGAVPSSKEDWHHIREGILLESLSRCLEDCTDDSRLWLFERVLQHYWVRSPKEITFTPLMSAIHGRTLNGMSRAVMGLLLVPLDQSAYILRARCAARILEEKFIPDMDTLGDVVRSEARANVVNAVLELICMDKAQEPTRWGLSLVTQWYRGSSTWKISLDKTLQEFVSTGNWSNIILKLGSLVRLLPEEIRKPMVSFVLPHLYDKLVERSPPYPCFPLTNLLDTIARLYPQIFYKPLFLCAASSKEFTIVNHLCVIAIVSKFLPDFWTRDAEMMSVALMSDGGKKEPVSATGRSWTKARLGQNVVTLELIGCIQDARHEKEASSGSESRLIETAKFVIALEARLAILLEAKERTALTAPSHRLLFCILFREIRLLTRSLKPAPWLNRIVNWYIDVNMDDEIGQDPEVEEKSTIGQLQGLYAAAQDGVRSTPQRRSTMLLSKSLQKSHSMDEFSLEASADLVAMFVRKEPLMTSLSKGFVSKAMKLLVTMSTLLTANDYRRLGPFVWDQLQTGDDPSLTASLCFILMQCAEKTPMDLVAIIEVDLQRYCPVLSPLSDSLTNTSSSDHDTKLTAVQRIGILFNWRFQLLTQHIVADRARRPFKLARAPLDFVATDIGSSSYVRVDDPDELKDNLPLELRKRLAEVGWEDDKPVDQHREWVKTPISLLSLQQLDQLDDPGQDLPPSSSLGKSSTEKVNETGLLRRNSSSGGPLNGVKRRAVFVPTLAQIFPRLASLVFDPHLSISTAARQTMIDVMRNDPTLLGRPALDLFSGEQKDLQAATLTINAFIHAQAVMPYPMSHFLFNSVAGFLKWESEEAYVGNAHDDYASTIPVLARLAGQVSDISIRDIRRSKAEAHLIPTGSLWFPSSAPSGPLFPRGPTSWTDPFDNLPPDLVSMTMIRVSQNMLLLALLKRNRHDVQLVRNNMSRLELPSTFSSERPPLEPSDFVPRRRQKEETNTSLVRLSLILSRSYLLLVAQIFRSMSRHLHDRNELAILVDGLNRILLAHGDDIGIVSQVLIALMAASTRFRRLFTSGGGFALFMPAILKVYTEFQSHQGIKLAIEYAVNRFYALHQEAFVFQTLDILAHITALPHIEVDWLGKSIHNLFSALRKGVLPSTPDAAGIHNANKTQEREALIVSTAEEMPQTFLSSLRRGDSKGEDRVTVKIDLPEEYESNRLGTDNFVRLFLTVIAHDPSIVRAEHFLHLLRILAPHLYHASSTARKILQEGITALGVVLMRAPKTHDDGLNEGITSSSTTDSLLENRLLKKSRSASNITYMRLDYLALITGFTRVGGQLPPPTMLRVTELIGLMLKDIPMDINNGISTFITDFIRTSFLREGPPSYKVVVAFVQDLSPLINNFAPVVDFSGAYRAIAELMDSPSYSNEPVFLHAVVTHICAPALASCEAAADSHSLPSFPSRLSIVDLLAHAILRGADVIVEVDKRTPSFDYLAGVVLPLVVSLKTDALLGQEGSRTETRHRDLLGKAWVRLLSFAMSACKTRRPLLERTRSQDRHRRSVPKRPPPPAFIMALQIIKAIVVRAEPELSSRFPGIWPRLGAFLMKVLADGSANFVNNPQDISPLPSPTHSPRTSDQLDPFYSSNSASFPSSTLSPCLASPRIIDYTLWSLLELLCVYRSPLLLQLRFFVVEKLVELQSHRHASDETRSRRSSSVFSKARRRLSGTPSPHSPGGSPRLSASHTFPQDASSNTSLEAGRQPGYNITSSPHKTRGPKIVHLGPISAISAFGRALSPGHGGKGVDAMVTAAKITSRALVEATYRRIRLVQSSMGYEVLPMPIKQGIDDDEVPTVSWTKKEALDAIVRETRDLLHEFEERDDGFEDDGVLVEGREPMSPNIRLST</sequence>
<accession>A0A9P7GBP4</accession>
<evidence type="ECO:0000313" key="3">
    <source>
        <dbReference type="EMBL" id="KAG5646355.1"/>
    </source>
</evidence>
<feature type="compositionally biased region" description="Basic and acidic residues" evidence="1">
    <location>
        <begin position="1"/>
        <end position="11"/>
    </location>
</feature>
<evidence type="ECO:0000256" key="1">
    <source>
        <dbReference type="SAM" id="MobiDB-lite"/>
    </source>
</evidence>
<dbReference type="GO" id="GO:0055080">
    <property type="term" value="P:monoatomic cation homeostasis"/>
    <property type="evidence" value="ECO:0007669"/>
    <property type="project" value="TreeGrafter"/>
</dbReference>
<dbReference type="EMBL" id="JABCKV010000022">
    <property type="protein sequence ID" value="KAG5646355.1"/>
    <property type="molecule type" value="Genomic_DNA"/>
</dbReference>
<dbReference type="InterPro" id="IPR046460">
    <property type="entry name" value="UNC80_C"/>
</dbReference>
<dbReference type="Proteomes" id="UP000775547">
    <property type="component" value="Unassembled WGS sequence"/>
</dbReference>
<feature type="compositionally biased region" description="Pro residues" evidence="1">
    <location>
        <begin position="35"/>
        <end position="44"/>
    </location>
</feature>
<reference evidence="3" key="1">
    <citation type="submission" date="2020-07" db="EMBL/GenBank/DDBJ databases">
        <authorList>
            <person name="Nieuwenhuis M."/>
            <person name="Van De Peppel L.J.J."/>
        </authorList>
    </citation>
    <scope>NUCLEOTIDE SEQUENCE</scope>
    <source>
        <strain evidence="3">AP01</strain>
        <tissue evidence="3">Mycelium</tissue>
    </source>
</reference>